<name>A0A5B9VVC5_9BACT</name>
<dbReference type="Gene3D" id="1.10.357.10">
    <property type="entry name" value="Tetracycline Repressor, domain 2"/>
    <property type="match status" value="1"/>
</dbReference>
<dbReference type="SUPFAM" id="SSF48498">
    <property type="entry name" value="Tetracyclin repressor-like, C-terminal domain"/>
    <property type="match status" value="1"/>
</dbReference>
<dbReference type="InterPro" id="IPR050109">
    <property type="entry name" value="HTH-type_TetR-like_transc_reg"/>
</dbReference>
<dbReference type="SUPFAM" id="SSF46689">
    <property type="entry name" value="Homeodomain-like"/>
    <property type="match status" value="1"/>
</dbReference>
<sequence length="233" mass="25740">MSRNGVQDEAAAGPEKRWARRKHARPGELIAAALDCFAERGFAATRLEEVAARAGVTKGTVYLYFPNKEELFKAVVRESLIANLEKALEGVAPAGDDPEARLRRLVDFMIGKVLDSPLAVIPKLVIAEASNFPELAKFYLDEVIGRGRRHVAAAIREGIERGQFRPVDPEHAFFSFVAPILLAAIWSRTFGPVDDRPLDGPAMIRDHLELFFRGLAPGPATTARASETKRRKR</sequence>
<evidence type="ECO:0000256" key="2">
    <source>
        <dbReference type="ARBA" id="ARBA00023125"/>
    </source>
</evidence>
<dbReference type="GO" id="GO:0003700">
    <property type="term" value="F:DNA-binding transcription factor activity"/>
    <property type="evidence" value="ECO:0007669"/>
    <property type="project" value="TreeGrafter"/>
</dbReference>
<dbReference type="KEGG" id="agv:OJF2_07730"/>
<dbReference type="PANTHER" id="PTHR30055">
    <property type="entry name" value="HTH-TYPE TRANSCRIPTIONAL REGULATOR RUTR"/>
    <property type="match status" value="1"/>
</dbReference>
<keyword evidence="1" id="KW-0805">Transcription regulation</keyword>
<dbReference type="Pfam" id="PF14246">
    <property type="entry name" value="TetR_C_7"/>
    <property type="match status" value="1"/>
</dbReference>
<dbReference type="FunFam" id="1.10.10.60:FF:000141">
    <property type="entry name" value="TetR family transcriptional regulator"/>
    <property type="match status" value="1"/>
</dbReference>
<dbReference type="PROSITE" id="PS50977">
    <property type="entry name" value="HTH_TETR_2"/>
    <property type="match status" value="1"/>
</dbReference>
<proteinExistence type="predicted"/>
<reference evidence="7 8" key="1">
    <citation type="submission" date="2019-08" db="EMBL/GenBank/DDBJ databases">
        <title>Deep-cultivation of Planctomycetes and their phenomic and genomic characterization uncovers novel biology.</title>
        <authorList>
            <person name="Wiegand S."/>
            <person name="Jogler M."/>
            <person name="Boedeker C."/>
            <person name="Pinto D."/>
            <person name="Vollmers J."/>
            <person name="Rivas-Marin E."/>
            <person name="Kohn T."/>
            <person name="Peeters S.H."/>
            <person name="Heuer A."/>
            <person name="Rast P."/>
            <person name="Oberbeckmann S."/>
            <person name="Bunk B."/>
            <person name="Jeske O."/>
            <person name="Meyerdierks A."/>
            <person name="Storesund J.E."/>
            <person name="Kallscheuer N."/>
            <person name="Luecker S."/>
            <person name="Lage O.M."/>
            <person name="Pohl T."/>
            <person name="Merkel B.J."/>
            <person name="Hornburger P."/>
            <person name="Mueller R.-W."/>
            <person name="Bruemmer F."/>
            <person name="Labrenz M."/>
            <person name="Spormann A.M."/>
            <person name="Op den Camp H."/>
            <person name="Overmann J."/>
            <person name="Amann R."/>
            <person name="Jetten M.S.M."/>
            <person name="Mascher T."/>
            <person name="Medema M.H."/>
            <person name="Devos D.P."/>
            <person name="Kaster A.-K."/>
            <person name="Ovreas L."/>
            <person name="Rohde M."/>
            <person name="Galperin M.Y."/>
            <person name="Jogler C."/>
        </authorList>
    </citation>
    <scope>NUCLEOTIDE SEQUENCE [LARGE SCALE GENOMIC DNA]</scope>
    <source>
        <strain evidence="7 8">OJF2</strain>
    </source>
</reference>
<dbReference type="PANTHER" id="PTHR30055:SF223">
    <property type="entry name" value="HTH-TYPE TRANSCRIPTIONAL REGULATOR UIDR"/>
    <property type="match status" value="1"/>
</dbReference>
<evidence type="ECO:0000256" key="3">
    <source>
        <dbReference type="ARBA" id="ARBA00023163"/>
    </source>
</evidence>
<organism evidence="7 8">
    <name type="scientific">Aquisphaera giovannonii</name>
    <dbReference type="NCBI Taxonomy" id="406548"/>
    <lineage>
        <taxon>Bacteria</taxon>
        <taxon>Pseudomonadati</taxon>
        <taxon>Planctomycetota</taxon>
        <taxon>Planctomycetia</taxon>
        <taxon>Isosphaerales</taxon>
        <taxon>Isosphaeraceae</taxon>
        <taxon>Aquisphaera</taxon>
    </lineage>
</organism>
<evidence type="ECO:0000256" key="1">
    <source>
        <dbReference type="ARBA" id="ARBA00023015"/>
    </source>
</evidence>
<feature type="region of interest" description="Disordered" evidence="5">
    <location>
        <begin position="1"/>
        <end position="20"/>
    </location>
</feature>
<evidence type="ECO:0000313" key="7">
    <source>
        <dbReference type="EMBL" id="QEH32303.1"/>
    </source>
</evidence>
<dbReference type="InterPro" id="IPR009057">
    <property type="entry name" value="Homeodomain-like_sf"/>
</dbReference>
<accession>A0A5B9VVC5</accession>
<dbReference type="Proteomes" id="UP000324233">
    <property type="component" value="Chromosome"/>
</dbReference>
<dbReference type="EMBL" id="CP042997">
    <property type="protein sequence ID" value="QEH32303.1"/>
    <property type="molecule type" value="Genomic_DNA"/>
</dbReference>
<keyword evidence="8" id="KW-1185">Reference proteome</keyword>
<dbReference type="PRINTS" id="PR00455">
    <property type="entry name" value="HTHTETR"/>
</dbReference>
<protein>
    <submittedName>
        <fullName evidence="7">HTH-type transcriptional regulator RutR</fullName>
    </submittedName>
</protein>
<evidence type="ECO:0000256" key="4">
    <source>
        <dbReference type="PROSITE-ProRule" id="PRU00335"/>
    </source>
</evidence>
<feature type="DNA-binding region" description="H-T-H motif" evidence="4">
    <location>
        <begin position="46"/>
        <end position="65"/>
    </location>
</feature>
<dbReference type="GO" id="GO:0000976">
    <property type="term" value="F:transcription cis-regulatory region binding"/>
    <property type="evidence" value="ECO:0007669"/>
    <property type="project" value="TreeGrafter"/>
</dbReference>
<dbReference type="InterPro" id="IPR039536">
    <property type="entry name" value="TetR_C_Proteobacteria"/>
</dbReference>
<gene>
    <name evidence="7" type="primary">rutR</name>
    <name evidence="7" type="ORF">OJF2_07730</name>
</gene>
<evidence type="ECO:0000256" key="5">
    <source>
        <dbReference type="SAM" id="MobiDB-lite"/>
    </source>
</evidence>
<keyword evidence="3" id="KW-0804">Transcription</keyword>
<dbReference type="Pfam" id="PF00440">
    <property type="entry name" value="TetR_N"/>
    <property type="match status" value="1"/>
</dbReference>
<feature type="domain" description="HTH tetR-type" evidence="6">
    <location>
        <begin position="23"/>
        <end position="83"/>
    </location>
</feature>
<evidence type="ECO:0000313" key="8">
    <source>
        <dbReference type="Proteomes" id="UP000324233"/>
    </source>
</evidence>
<keyword evidence="2 4" id="KW-0238">DNA-binding</keyword>
<dbReference type="OrthoDB" id="268339at2"/>
<dbReference type="RefSeq" id="WP_148591380.1">
    <property type="nucleotide sequence ID" value="NZ_CP042997.1"/>
</dbReference>
<evidence type="ECO:0000259" key="6">
    <source>
        <dbReference type="PROSITE" id="PS50977"/>
    </source>
</evidence>
<dbReference type="InterPro" id="IPR001647">
    <property type="entry name" value="HTH_TetR"/>
</dbReference>
<dbReference type="InterPro" id="IPR036271">
    <property type="entry name" value="Tet_transcr_reg_TetR-rel_C_sf"/>
</dbReference>
<dbReference type="AlphaFoldDB" id="A0A5B9VVC5"/>